<name>A0A832DUJ2_UNCKA</name>
<evidence type="ECO:0008006" key="2">
    <source>
        <dbReference type="Google" id="ProtNLM"/>
    </source>
</evidence>
<organism evidence="1">
    <name type="scientific">candidate division WWE3 bacterium</name>
    <dbReference type="NCBI Taxonomy" id="2053526"/>
    <lineage>
        <taxon>Bacteria</taxon>
        <taxon>Katanobacteria</taxon>
    </lineage>
</organism>
<proteinExistence type="predicted"/>
<dbReference type="SUPFAM" id="SSF52540">
    <property type="entry name" value="P-loop containing nucleoside triphosphate hydrolases"/>
    <property type="match status" value="1"/>
</dbReference>
<protein>
    <recommendedName>
        <fullName evidence="2">DNA polymerase III subunit delta</fullName>
    </recommendedName>
</protein>
<reference evidence="1" key="1">
    <citation type="journal article" date="2020" name="mSystems">
        <title>Genome- and Community-Level Interaction Insights into Carbon Utilization and Element Cycling Functions of Hydrothermarchaeota in Hydrothermal Sediment.</title>
        <authorList>
            <person name="Zhou Z."/>
            <person name="Liu Y."/>
            <person name="Xu W."/>
            <person name="Pan J."/>
            <person name="Luo Z.H."/>
            <person name="Li M."/>
        </authorList>
    </citation>
    <scope>NUCLEOTIDE SEQUENCE [LARGE SCALE GENOMIC DNA]</scope>
    <source>
        <strain evidence="1">SpSt-361</strain>
    </source>
</reference>
<dbReference type="EMBL" id="DSPJ01000028">
    <property type="protein sequence ID" value="HEX61703.1"/>
    <property type="molecule type" value="Genomic_DNA"/>
</dbReference>
<sequence>MPNYILWGADPQARETKARRILQDHFVHSIESEGKILKVKEVQELLPHWHVRPPAPWKRSGLLVLEAQRMNEEVQNTLLKTLEEPPGFLTFVFTVPHPKLILPTLVSRCLVTKVAGAYHSQNAPIPPEILHAPAGKRLSIFEEKISYNRESALAFLDELEQHFADQPNPFLKEIWETKKVLRDDSTNVKMAVDCLLLSW</sequence>
<evidence type="ECO:0000313" key="1">
    <source>
        <dbReference type="EMBL" id="HEX61703.1"/>
    </source>
</evidence>
<dbReference type="Gene3D" id="3.40.50.300">
    <property type="entry name" value="P-loop containing nucleotide triphosphate hydrolases"/>
    <property type="match status" value="1"/>
</dbReference>
<comment type="caution">
    <text evidence="1">The sequence shown here is derived from an EMBL/GenBank/DDBJ whole genome shotgun (WGS) entry which is preliminary data.</text>
</comment>
<dbReference type="InterPro" id="IPR027417">
    <property type="entry name" value="P-loop_NTPase"/>
</dbReference>
<dbReference type="Pfam" id="PF13177">
    <property type="entry name" value="DNA_pol3_delta2"/>
    <property type="match status" value="1"/>
</dbReference>
<gene>
    <name evidence="1" type="ORF">ENR01_00905</name>
</gene>
<accession>A0A832DUJ2</accession>
<dbReference type="AlphaFoldDB" id="A0A832DUJ2"/>